<proteinExistence type="predicted"/>
<protein>
    <recommendedName>
        <fullName evidence="4">SCY1-like protein 2</fullName>
    </recommendedName>
</protein>
<evidence type="ECO:0008006" key="4">
    <source>
        <dbReference type="Google" id="ProtNLM"/>
    </source>
</evidence>
<sequence length="489" mass="52032">RIKKLCLGTSVLTVRVNCLLCIGKLMDQMDKWFVLDEILPFLREIPTREPAVLMSILGIHKVALSEAKLGITKDVMANKVLPFIIPLSIDNNLNLSQFNAYMNVIKEMLSKVETEHRTKLEQLDQIHQEHRTLEITKFTTGENSTHGKQEEGKSFMDKFLMSVGFGGVPQQSASGDVTKTPTSVSDTPKSNGSDVATPKKATLSIEEKQRLAKQQEQERMLKSQKALIPPANASSPTLSKSTLSSAGPRDLTSTLMESNIRNISTAPQSNSVSNIGSGSYNKTVSGGMNSMTPGTVNWQGPGTMTASPAMNWGSSSQSSQYVSPQSSISSSAPSLSSGGRAVDVSSFDSLLPSSSSKKVPLNQMSMTGANRPGVQPNPQQSMMTNAYPNIPGPRSAQGNPNMAWSGGTGFSPSISAFPQQIPVGGFINPQTNNSWIGQPGGGIGMGQSGVMGSGFGSTHGVMQPMKTVQQNPGSTSNALTSDDLKDFLG</sequence>
<feature type="region of interest" description="Disordered" evidence="1">
    <location>
        <begin position="170"/>
        <end position="250"/>
    </location>
</feature>
<feature type="compositionally biased region" description="Polar residues" evidence="1">
    <location>
        <begin position="296"/>
        <end position="308"/>
    </location>
</feature>
<dbReference type="PANTHER" id="PTHR12984">
    <property type="entry name" value="SCY1-RELATED S/T PROTEIN KINASE-LIKE"/>
    <property type="match status" value="1"/>
</dbReference>
<organism evidence="3">
    <name type="scientific">Arion vulgaris</name>
    <dbReference type="NCBI Taxonomy" id="1028688"/>
    <lineage>
        <taxon>Eukaryota</taxon>
        <taxon>Metazoa</taxon>
        <taxon>Spiralia</taxon>
        <taxon>Lophotrochozoa</taxon>
        <taxon>Mollusca</taxon>
        <taxon>Gastropoda</taxon>
        <taxon>Heterobranchia</taxon>
        <taxon>Euthyneura</taxon>
        <taxon>Panpulmonata</taxon>
        <taxon>Eupulmonata</taxon>
        <taxon>Stylommatophora</taxon>
        <taxon>Helicina</taxon>
        <taxon>Arionoidea</taxon>
        <taxon>Arionidae</taxon>
        <taxon>Arion</taxon>
    </lineage>
</organism>
<dbReference type="InterPro" id="IPR051177">
    <property type="entry name" value="CIK-Related_Protein"/>
</dbReference>
<dbReference type="PANTHER" id="PTHR12984:SF6">
    <property type="entry name" value="SCY1-LIKE PROTEIN 2"/>
    <property type="match status" value="1"/>
</dbReference>
<feature type="compositionally biased region" description="Low complexity" evidence="1">
    <location>
        <begin position="314"/>
        <end position="360"/>
    </location>
</feature>
<feature type="chain" id="PRO_5002126474" description="SCY1-like protein 2" evidence="2">
    <location>
        <begin position="19"/>
        <end position="489"/>
    </location>
</feature>
<feature type="compositionally biased region" description="Polar residues" evidence="1">
    <location>
        <begin position="466"/>
        <end position="480"/>
    </location>
</feature>
<reference evidence="3" key="1">
    <citation type="submission" date="2014-12" db="EMBL/GenBank/DDBJ databases">
        <title>Insight into the proteome of Arion vulgaris.</title>
        <authorList>
            <person name="Aradska J."/>
            <person name="Bulat T."/>
            <person name="Smidak R."/>
            <person name="Sarate P."/>
            <person name="Gangsoo J."/>
            <person name="Sialana F."/>
            <person name="Bilban M."/>
            <person name="Lubec G."/>
        </authorList>
    </citation>
    <scope>NUCLEOTIDE SEQUENCE</scope>
    <source>
        <tissue evidence="3">Skin</tissue>
    </source>
</reference>
<evidence type="ECO:0000313" key="3">
    <source>
        <dbReference type="EMBL" id="CEK57316.1"/>
    </source>
</evidence>
<feature type="compositionally biased region" description="Low complexity" evidence="1">
    <location>
        <begin position="234"/>
        <end position="245"/>
    </location>
</feature>
<dbReference type="InterPro" id="IPR011989">
    <property type="entry name" value="ARM-like"/>
</dbReference>
<feature type="region of interest" description="Disordered" evidence="1">
    <location>
        <begin position="452"/>
        <end position="489"/>
    </location>
</feature>
<feature type="compositionally biased region" description="Polar residues" evidence="1">
    <location>
        <begin position="170"/>
        <end position="194"/>
    </location>
</feature>
<keyword evidence="2" id="KW-0732">Signal</keyword>
<feature type="region of interest" description="Disordered" evidence="1">
    <location>
        <begin position="296"/>
        <end position="405"/>
    </location>
</feature>
<evidence type="ECO:0000256" key="1">
    <source>
        <dbReference type="SAM" id="MobiDB-lite"/>
    </source>
</evidence>
<dbReference type="Gene3D" id="1.25.10.10">
    <property type="entry name" value="Leucine-rich Repeat Variant"/>
    <property type="match status" value="1"/>
</dbReference>
<dbReference type="AlphaFoldDB" id="A0A0B6YNF6"/>
<feature type="signal peptide" evidence="2">
    <location>
        <begin position="1"/>
        <end position="18"/>
    </location>
</feature>
<name>A0A0B6YNF6_9EUPU</name>
<gene>
    <name evidence="3" type="primary">ORF29850</name>
</gene>
<dbReference type="EMBL" id="HACG01010451">
    <property type="protein sequence ID" value="CEK57316.1"/>
    <property type="molecule type" value="Transcribed_RNA"/>
</dbReference>
<feature type="compositionally biased region" description="Polar residues" evidence="1">
    <location>
        <begin position="376"/>
        <end position="387"/>
    </location>
</feature>
<feature type="non-terminal residue" evidence="3">
    <location>
        <position position="1"/>
    </location>
</feature>
<feature type="compositionally biased region" description="Basic and acidic residues" evidence="1">
    <location>
        <begin position="205"/>
        <end position="221"/>
    </location>
</feature>
<evidence type="ECO:0000256" key="2">
    <source>
        <dbReference type="SAM" id="SignalP"/>
    </source>
</evidence>
<accession>A0A0B6YNF6</accession>